<keyword evidence="3" id="KW-1185">Reference proteome</keyword>
<dbReference type="GO" id="GO:0016616">
    <property type="term" value="F:oxidoreductase activity, acting on the CH-OH group of donors, NAD or NADP as acceptor"/>
    <property type="evidence" value="ECO:0007669"/>
    <property type="project" value="InterPro"/>
</dbReference>
<dbReference type="SUPFAM" id="SSF52413">
    <property type="entry name" value="UDP-glucose/GDP-mannose dehydrogenase C-terminal domain"/>
    <property type="match status" value="1"/>
</dbReference>
<dbReference type="InterPro" id="IPR014027">
    <property type="entry name" value="UDP-Glc/GDP-Man_DH_C"/>
</dbReference>
<feature type="domain" description="UDP-glucose/GDP-mannose dehydrogenase C-terminal" evidence="1">
    <location>
        <begin position="2"/>
        <end position="65"/>
    </location>
</feature>
<name>A0A1B1Z741_9BACL</name>
<dbReference type="InterPro" id="IPR036220">
    <property type="entry name" value="UDP-Glc/GDP-Man_DH_C_sf"/>
</dbReference>
<dbReference type="STRING" id="255247.ABE41_014860"/>
<accession>A0A1B1Z741</accession>
<dbReference type="GO" id="GO:0051287">
    <property type="term" value="F:NAD binding"/>
    <property type="evidence" value="ECO:0007669"/>
    <property type="project" value="InterPro"/>
</dbReference>
<dbReference type="Proteomes" id="UP000077412">
    <property type="component" value="Chromosome"/>
</dbReference>
<dbReference type="EMBL" id="CP016761">
    <property type="protein sequence ID" value="ANX13287.1"/>
    <property type="molecule type" value="Genomic_DNA"/>
</dbReference>
<evidence type="ECO:0000313" key="3">
    <source>
        <dbReference type="Proteomes" id="UP000077412"/>
    </source>
</evidence>
<sequence>MTAFDPLVRDFPVEGVQIAHTFESAITDSEITVIVTEWDDFIQLLQAENIRRMKQPVIFDGRNMFTLEEVRNAAEQHPLHYESIGRPQVSSLGVKNKLFV</sequence>
<evidence type="ECO:0000259" key="1">
    <source>
        <dbReference type="Pfam" id="PF03720"/>
    </source>
</evidence>
<reference evidence="2 3" key="1">
    <citation type="submission" date="2016-08" db="EMBL/GenBank/DDBJ databases">
        <title>Complete genome sequence of Fictibacillus arsenicus G25-54, a strain with toxicity to nematodes and a potential arsenic-resistance activity.</title>
        <authorList>
            <person name="Zheng Z."/>
        </authorList>
    </citation>
    <scope>NUCLEOTIDE SEQUENCE [LARGE SCALE GENOMIC DNA]</scope>
    <source>
        <strain evidence="2 3">G25-54</strain>
    </source>
</reference>
<evidence type="ECO:0000313" key="2">
    <source>
        <dbReference type="EMBL" id="ANX13287.1"/>
    </source>
</evidence>
<organism evidence="2 3">
    <name type="scientific">Fictibacillus arsenicus</name>
    <dbReference type="NCBI Taxonomy" id="255247"/>
    <lineage>
        <taxon>Bacteria</taxon>
        <taxon>Bacillati</taxon>
        <taxon>Bacillota</taxon>
        <taxon>Bacilli</taxon>
        <taxon>Bacillales</taxon>
        <taxon>Fictibacillaceae</taxon>
        <taxon>Fictibacillus</taxon>
    </lineage>
</organism>
<gene>
    <name evidence="2" type="ORF">ABE41_014860</name>
</gene>
<dbReference type="AlphaFoldDB" id="A0A1B1Z741"/>
<dbReference type="KEGG" id="far:ABE41_014860"/>
<dbReference type="Pfam" id="PF03720">
    <property type="entry name" value="UDPG_MGDP_dh_C"/>
    <property type="match status" value="1"/>
</dbReference>
<dbReference type="Gene3D" id="3.40.50.720">
    <property type="entry name" value="NAD(P)-binding Rossmann-like Domain"/>
    <property type="match status" value="1"/>
</dbReference>
<proteinExistence type="predicted"/>
<protein>
    <recommendedName>
        <fullName evidence="1">UDP-glucose/GDP-mannose dehydrogenase C-terminal domain-containing protein</fullName>
    </recommendedName>
</protein>